<feature type="compositionally biased region" description="Low complexity" evidence="1">
    <location>
        <begin position="434"/>
        <end position="449"/>
    </location>
</feature>
<accession>A0A835XM60</accession>
<dbReference type="Proteomes" id="UP000612055">
    <property type="component" value="Unassembled WGS sequence"/>
</dbReference>
<keyword evidence="3" id="KW-1185">Reference proteome</keyword>
<feature type="region of interest" description="Disordered" evidence="1">
    <location>
        <begin position="406"/>
        <end position="450"/>
    </location>
</feature>
<feature type="region of interest" description="Disordered" evidence="1">
    <location>
        <begin position="1"/>
        <end position="388"/>
    </location>
</feature>
<proteinExistence type="predicted"/>
<comment type="caution">
    <text evidence="2">The sequence shown here is derived from an EMBL/GenBank/DDBJ whole genome shotgun (WGS) entry which is preliminary data.</text>
</comment>
<feature type="compositionally biased region" description="Low complexity" evidence="1">
    <location>
        <begin position="336"/>
        <end position="346"/>
    </location>
</feature>
<dbReference type="OrthoDB" id="191206at2759"/>
<organism evidence="2 3">
    <name type="scientific">Edaphochlamys debaryana</name>
    <dbReference type="NCBI Taxonomy" id="47281"/>
    <lineage>
        <taxon>Eukaryota</taxon>
        <taxon>Viridiplantae</taxon>
        <taxon>Chlorophyta</taxon>
        <taxon>core chlorophytes</taxon>
        <taxon>Chlorophyceae</taxon>
        <taxon>CS clade</taxon>
        <taxon>Chlamydomonadales</taxon>
        <taxon>Chlamydomonadales incertae sedis</taxon>
        <taxon>Edaphochlamys</taxon>
    </lineage>
</organism>
<gene>
    <name evidence="2" type="ORF">HYH03_013966</name>
</gene>
<evidence type="ECO:0000256" key="1">
    <source>
        <dbReference type="SAM" id="MobiDB-lite"/>
    </source>
</evidence>
<feature type="region of interest" description="Disordered" evidence="1">
    <location>
        <begin position="758"/>
        <end position="808"/>
    </location>
</feature>
<dbReference type="EMBL" id="JAEHOE010000097">
    <property type="protein sequence ID" value="KAG2487397.1"/>
    <property type="molecule type" value="Genomic_DNA"/>
</dbReference>
<dbReference type="AlphaFoldDB" id="A0A835XM60"/>
<sequence>MLLRPPGPSADRRTGASSSWGDRSHVGVGPRSLAPRVARARSDHEQGPRPHLRVPASNPRRPPPPPGLLDNVDTAGPNDYLGSGAFSPPPGANGDDFVNSGGPFGEAGSDGVRPASNGANSSAPQQEAKAAGSTSGSGPSQKPPRRRWVPQPGDDTIDAIPPNPYTPYDGYGSTPYGNSTDSYASAPRPEVGPGGRGGWDEPPATGEGSSGPGGGPATTPSSAGRSFTPSSAAGAFAADSRFQPERSEQLQGPAAAGPGPGPSPGQSQAGGREGSLPEDSPALLGWGVVSDDWGDVPVLSDWGGGPMQSADTGWDDASRGGPSAGSRAGPGGSGAAGPDASAAQQWPAPPPGGAGAPSSSSADDGAAYSARQPYGSNPYDSSYDGWDQRSVPFTEDVRYGYGSAAGAPGAGPAGPGAAYGSPSATEWGAGPTGPGQAQAPPGSGWAQAAAGGGAGAAGAGPYGVLPPSDIVLLSGRDVSGILPLAPTPGQVDYFQPRSVTERIVQLLGSVGASVLLSKAALLATPALLYPIWSPWVRAGLRNVDLAAKGYAAIGLWRAQVIEVSVAGAGLGSALGLGLGLRGPPLVSLLVGDPWQGGGRASLDLPYQPRAEYVRPGDCVELLVLGRDERFSSFKVVREVYLPQAGVWLCDYPFLNRDLFTAVSVAIEQERRAAEAAAAGWPAGSGGASAGGGGPGPSASYYNTYDVAYDVRDVRYHNGPDVYDAGPMYGAGGSTAGAGAGPGANAEAGWGAGGAGTGAGAGMGGESAGPKPGAGTARGAGETGWGSGGGAARAPGPAGWSGEWSGFDS</sequence>
<feature type="compositionally biased region" description="Gly residues" evidence="1">
    <location>
        <begin position="775"/>
        <end position="790"/>
    </location>
</feature>
<protein>
    <submittedName>
        <fullName evidence="2">Uncharacterized protein</fullName>
    </submittedName>
</protein>
<feature type="compositionally biased region" description="Low complexity" evidence="1">
    <location>
        <begin position="415"/>
        <end position="424"/>
    </location>
</feature>
<evidence type="ECO:0000313" key="3">
    <source>
        <dbReference type="Proteomes" id="UP000612055"/>
    </source>
</evidence>
<feature type="compositionally biased region" description="Low complexity" evidence="1">
    <location>
        <begin position="791"/>
        <end position="801"/>
    </location>
</feature>
<evidence type="ECO:0000313" key="2">
    <source>
        <dbReference type="EMBL" id="KAG2487397.1"/>
    </source>
</evidence>
<feature type="compositionally biased region" description="Low complexity" evidence="1">
    <location>
        <begin position="356"/>
        <end position="370"/>
    </location>
</feature>
<name>A0A835XM60_9CHLO</name>
<reference evidence="2" key="1">
    <citation type="journal article" date="2020" name="bioRxiv">
        <title>Comparative genomics of Chlamydomonas.</title>
        <authorList>
            <person name="Craig R.J."/>
            <person name="Hasan A.R."/>
            <person name="Ness R.W."/>
            <person name="Keightley P.D."/>
        </authorList>
    </citation>
    <scope>NUCLEOTIDE SEQUENCE</scope>
    <source>
        <strain evidence="2">CCAP 11/70</strain>
    </source>
</reference>